<evidence type="ECO:0000256" key="1">
    <source>
        <dbReference type="SAM" id="Phobius"/>
    </source>
</evidence>
<feature type="transmembrane region" description="Helical" evidence="1">
    <location>
        <begin position="68"/>
        <end position="90"/>
    </location>
</feature>
<dbReference type="Proteomes" id="UP000236527">
    <property type="component" value="Unassembled WGS sequence"/>
</dbReference>
<dbReference type="AlphaFoldDB" id="A0A2H6LR29"/>
<organism evidence="2 3">
    <name type="scientific">Nostoc cycadae WK-1</name>
    <dbReference type="NCBI Taxonomy" id="1861711"/>
    <lineage>
        <taxon>Bacteria</taxon>
        <taxon>Bacillati</taxon>
        <taxon>Cyanobacteriota</taxon>
        <taxon>Cyanophyceae</taxon>
        <taxon>Nostocales</taxon>
        <taxon>Nostocaceae</taxon>
        <taxon>Nostoc</taxon>
    </lineage>
</organism>
<dbReference type="Pfam" id="PF04307">
    <property type="entry name" value="YdjM"/>
    <property type="match status" value="1"/>
</dbReference>
<accession>A0A2H6LR29</accession>
<sequence>MGITHTAVALAGVSVLTGSADISVLLLAAIGSQIPDLDTTKSWIGKAVYPLASFLEEKYAHRSATHSIFLSLAIATLTLPVLWLYGWQLWAALPLGHLLSCFSDCSTKLGCQFFWPINKDNWVIGLNPQNRIETGKTADYAVLASAICVFCISFYLVTGGGGLGAWATRTLFPTERTAVELLRQENQKAIAVQIEGVRTVDNSLVNDKFWAIGADGGKLIVRSISGQIMRIGNGGDIIAKRVNVLPERLDVKTRRQRIEEAEAAEWVKSLPSGALVSGILEIEDSGEINLPIATPGAMSTVNKSASGVSLDYASKEDLEPLEEFFILSGEVVIKQL</sequence>
<keyword evidence="1" id="KW-0472">Membrane</keyword>
<dbReference type="GO" id="GO:0016787">
    <property type="term" value="F:hydrolase activity"/>
    <property type="evidence" value="ECO:0007669"/>
    <property type="project" value="UniProtKB-KW"/>
</dbReference>
<comment type="caution">
    <text evidence="2">The sequence shown here is derived from an EMBL/GenBank/DDBJ whole genome shotgun (WGS) entry which is preliminary data.</text>
</comment>
<dbReference type="PANTHER" id="PTHR35531">
    <property type="entry name" value="INNER MEMBRANE PROTEIN YBCI-RELATED"/>
    <property type="match status" value="1"/>
</dbReference>
<keyword evidence="3" id="KW-1185">Reference proteome</keyword>
<dbReference type="InterPro" id="IPR007404">
    <property type="entry name" value="YdjM-like"/>
</dbReference>
<keyword evidence="2" id="KW-0378">Hydrolase</keyword>
<protein>
    <submittedName>
        <fullName evidence="2">Membrane-bound metal-dependent hydrolase</fullName>
    </submittedName>
</protein>
<dbReference type="PANTHER" id="PTHR35531:SF1">
    <property type="entry name" value="INNER MEMBRANE PROTEIN YBCI-RELATED"/>
    <property type="match status" value="1"/>
</dbReference>
<gene>
    <name evidence="2" type="ORF">NCWK1_5448</name>
</gene>
<keyword evidence="1" id="KW-1133">Transmembrane helix</keyword>
<proteinExistence type="predicted"/>
<evidence type="ECO:0000313" key="2">
    <source>
        <dbReference type="EMBL" id="GBE95660.1"/>
    </source>
</evidence>
<feature type="transmembrane region" description="Helical" evidence="1">
    <location>
        <begin position="6"/>
        <end position="31"/>
    </location>
</feature>
<keyword evidence="1" id="KW-0812">Transmembrane</keyword>
<dbReference type="EMBL" id="BDGE01000116">
    <property type="protein sequence ID" value="GBE95660.1"/>
    <property type="molecule type" value="Genomic_DNA"/>
</dbReference>
<feature type="transmembrane region" description="Helical" evidence="1">
    <location>
        <begin position="140"/>
        <end position="166"/>
    </location>
</feature>
<evidence type="ECO:0000313" key="3">
    <source>
        <dbReference type="Proteomes" id="UP000236527"/>
    </source>
</evidence>
<name>A0A2H6LR29_9NOSO</name>
<reference evidence="3" key="1">
    <citation type="journal article" date="2018" name="Genome Announc.">
        <title>Draft Genome Sequence of the Nitrogen-Fixing and Hormogonia-Inducing Cyanobacterium Nostoc cycadae Strain WK-1, Isolated from the Coralloid Roots of Cycas revoluta.</title>
        <authorList>
            <person name="Kanesaki Y."/>
            <person name="Hirose M."/>
            <person name="Hirose Y."/>
            <person name="Fujisawa T."/>
            <person name="Nakamura Y."/>
            <person name="Watanabe S."/>
            <person name="Matsunaga S."/>
            <person name="Uchida H."/>
            <person name="Murakami A."/>
        </authorList>
    </citation>
    <scope>NUCLEOTIDE SEQUENCE [LARGE SCALE GENOMIC DNA]</scope>
    <source>
        <strain evidence="3">WK-1</strain>
    </source>
</reference>